<dbReference type="InterPro" id="IPR012296">
    <property type="entry name" value="Nuclease_put_TT1808"/>
</dbReference>
<reference evidence="2 3" key="1">
    <citation type="submission" date="2023-05" db="EMBL/GenBank/DDBJ databases">
        <title>Draft genome sequence of Streptomyces sp. B-S-A8 isolated from a cave soil in Thailand.</title>
        <authorList>
            <person name="Chamroensaksri N."/>
            <person name="Muangham S."/>
        </authorList>
    </citation>
    <scope>NUCLEOTIDE SEQUENCE [LARGE SCALE GENOMIC DNA]</scope>
    <source>
        <strain evidence="2 3">B-S-A8</strain>
    </source>
</reference>
<dbReference type="InterPro" id="IPR011335">
    <property type="entry name" value="Restrct_endonuc-II-like"/>
</dbReference>
<comment type="caution">
    <text evidence="2">The sequence shown here is derived from an EMBL/GenBank/DDBJ whole genome shotgun (WGS) entry which is preliminary data.</text>
</comment>
<dbReference type="GO" id="GO:0004519">
    <property type="term" value="F:endonuclease activity"/>
    <property type="evidence" value="ECO:0007669"/>
    <property type="project" value="UniProtKB-KW"/>
</dbReference>
<dbReference type="EMBL" id="JASCIR010000033">
    <property type="protein sequence ID" value="MDI3389842.1"/>
    <property type="molecule type" value="Genomic_DNA"/>
</dbReference>
<evidence type="ECO:0000259" key="1">
    <source>
        <dbReference type="Pfam" id="PF05685"/>
    </source>
</evidence>
<dbReference type="Gene3D" id="3.90.1570.10">
    <property type="entry name" value="tt1808, chain A"/>
    <property type="match status" value="1"/>
</dbReference>
<dbReference type="RefSeq" id="WP_282516312.1">
    <property type="nucleotide sequence ID" value="NZ_JASCIR010000033.1"/>
</dbReference>
<keyword evidence="2" id="KW-0540">Nuclease</keyword>
<keyword evidence="3" id="KW-1185">Reference proteome</keyword>
<dbReference type="PANTHER" id="PTHR35400:SF3">
    <property type="entry name" value="SLL1072 PROTEIN"/>
    <property type="match status" value="1"/>
</dbReference>
<evidence type="ECO:0000313" key="3">
    <source>
        <dbReference type="Proteomes" id="UP001224661"/>
    </source>
</evidence>
<dbReference type="Proteomes" id="UP001224661">
    <property type="component" value="Unassembled WGS sequence"/>
</dbReference>
<feature type="domain" description="Putative restriction endonuclease" evidence="1">
    <location>
        <begin position="20"/>
        <end position="171"/>
    </location>
</feature>
<accession>A0ABT6RZK7</accession>
<dbReference type="InterPro" id="IPR008538">
    <property type="entry name" value="Uma2"/>
</dbReference>
<sequence length="190" mass="21626">MTAELPDWMYPPRPSGWEADDLDHLPQAPRHTELVDGVLVFRLVPQRLWHSRLVENLTFALRQSAPDGFDTAREMTVRLNKKSRPETDVLVAAATYEPDRTSYLPDEVALVVEVVSDESADRDRSLKPFKYAQAGIPHFWRVEDAKGEPVVHVYELDRLTHSYVPTGIHRGRLKTTVPFVMDIDLGSLTP</sequence>
<dbReference type="SUPFAM" id="SSF52980">
    <property type="entry name" value="Restriction endonuclease-like"/>
    <property type="match status" value="1"/>
</dbReference>
<protein>
    <submittedName>
        <fullName evidence="2">Uma2 family endonuclease</fullName>
    </submittedName>
</protein>
<dbReference type="CDD" id="cd06260">
    <property type="entry name" value="DUF820-like"/>
    <property type="match status" value="1"/>
</dbReference>
<gene>
    <name evidence="2" type="ORF">QIS99_27160</name>
</gene>
<dbReference type="PANTHER" id="PTHR35400">
    <property type="entry name" value="SLR1083 PROTEIN"/>
    <property type="match status" value="1"/>
</dbReference>
<name>A0ABT6RZK7_9ACTN</name>
<evidence type="ECO:0000313" key="2">
    <source>
        <dbReference type="EMBL" id="MDI3389842.1"/>
    </source>
</evidence>
<proteinExistence type="predicted"/>
<organism evidence="2 3">
    <name type="scientific">Streptomyces solicavernae</name>
    <dbReference type="NCBI Taxonomy" id="3043614"/>
    <lineage>
        <taxon>Bacteria</taxon>
        <taxon>Bacillati</taxon>
        <taxon>Actinomycetota</taxon>
        <taxon>Actinomycetes</taxon>
        <taxon>Kitasatosporales</taxon>
        <taxon>Streptomycetaceae</taxon>
        <taxon>Streptomyces</taxon>
    </lineage>
</organism>
<dbReference type="Pfam" id="PF05685">
    <property type="entry name" value="Uma2"/>
    <property type="match status" value="1"/>
</dbReference>
<keyword evidence="2" id="KW-0255">Endonuclease</keyword>
<keyword evidence="2" id="KW-0378">Hydrolase</keyword>